<dbReference type="PANTHER" id="PTHR42085">
    <property type="entry name" value="F-BOX DOMAIN-CONTAINING PROTEIN"/>
    <property type="match status" value="1"/>
</dbReference>
<reference evidence="3 4" key="1">
    <citation type="submission" date="2024-04" db="EMBL/GenBank/DDBJ databases">
        <title>Phyllosticta paracitricarpa is synonymous to the EU quarantine fungus P. citricarpa based on phylogenomic analyses.</title>
        <authorList>
            <consortium name="Lawrence Berkeley National Laboratory"/>
            <person name="Van Ingen-Buijs V.A."/>
            <person name="Van Westerhoven A.C."/>
            <person name="Haridas S."/>
            <person name="Skiadas P."/>
            <person name="Martin F."/>
            <person name="Groenewald J.Z."/>
            <person name="Crous P.W."/>
            <person name="Seidl M.F."/>
        </authorList>
    </citation>
    <scope>NUCLEOTIDE SEQUENCE [LARGE SCALE GENOMIC DNA]</scope>
    <source>
        <strain evidence="3 4">CBS 123374</strain>
    </source>
</reference>
<feature type="compositionally biased region" description="Acidic residues" evidence="1">
    <location>
        <begin position="401"/>
        <end position="414"/>
    </location>
</feature>
<dbReference type="Proteomes" id="UP001492380">
    <property type="component" value="Unassembled WGS sequence"/>
</dbReference>
<gene>
    <name evidence="3" type="ORF">HDK90DRAFT_515539</name>
</gene>
<dbReference type="InterPro" id="IPR056632">
    <property type="entry name" value="DUF7730"/>
</dbReference>
<organism evidence="3 4">
    <name type="scientific">Phyllosticta capitalensis</name>
    <dbReference type="NCBI Taxonomy" id="121624"/>
    <lineage>
        <taxon>Eukaryota</taxon>
        <taxon>Fungi</taxon>
        <taxon>Dikarya</taxon>
        <taxon>Ascomycota</taxon>
        <taxon>Pezizomycotina</taxon>
        <taxon>Dothideomycetes</taxon>
        <taxon>Dothideomycetes incertae sedis</taxon>
        <taxon>Botryosphaeriales</taxon>
        <taxon>Phyllostictaceae</taxon>
        <taxon>Phyllosticta</taxon>
    </lineage>
</organism>
<comment type="caution">
    <text evidence="3">The sequence shown here is derived from an EMBL/GenBank/DDBJ whole genome shotgun (WGS) entry which is preliminary data.</text>
</comment>
<evidence type="ECO:0000256" key="1">
    <source>
        <dbReference type="SAM" id="MobiDB-lite"/>
    </source>
</evidence>
<sequence length="454" mass="51292">MPTTRFLRERKSSGALDISNHAKHVCRKDDAPDPSIPPRHGCPFLDLPQELRDHIYGFALVVGVIRVDPVFEEKCSELSCNENVQEEDGIYDFSIHEHATSRHVAMGLLQTCRQVFEESECILYSKNTFFFCNDCRDPYSILKVNAFFASLPPRAMSWVKSVKIQTSVKVSIYNPTRRPHLMERMRGDMAQFRRTFAECLPALEHASVIVADWPGNLRLLRCIKESLIVSGCPNVIGILLLLPKFKRFSMEIQAHHIANCRSFAHPDPRVWATEIACSLVASAALIRSHVLRNGDRLGTANVVMHKRHYAQYVYPIGRPDTAVIRRLPGKCVCVARCDDDETGKSFLKAAERPSPLWANKNHWKDLLGPQLDHRQQLHRGFTTASNVWDKPPPDPQMDVPDYAESDDGDNDSLNELDLSGCDVQPVALHDEVIPLDAVIPLMEETLDGKIGVWN</sequence>
<dbReference type="InterPro" id="IPR038883">
    <property type="entry name" value="AN11006-like"/>
</dbReference>
<evidence type="ECO:0000313" key="4">
    <source>
        <dbReference type="Proteomes" id="UP001492380"/>
    </source>
</evidence>
<dbReference type="EMBL" id="JBBWRZ010000014">
    <property type="protein sequence ID" value="KAK8223201.1"/>
    <property type="molecule type" value="Genomic_DNA"/>
</dbReference>
<evidence type="ECO:0000313" key="3">
    <source>
        <dbReference type="EMBL" id="KAK8223201.1"/>
    </source>
</evidence>
<feature type="domain" description="DUF7730" evidence="2">
    <location>
        <begin position="42"/>
        <end position="180"/>
    </location>
</feature>
<protein>
    <recommendedName>
        <fullName evidence="2">DUF7730 domain-containing protein</fullName>
    </recommendedName>
</protein>
<feature type="region of interest" description="Disordered" evidence="1">
    <location>
        <begin position="383"/>
        <end position="416"/>
    </location>
</feature>
<evidence type="ECO:0000259" key="2">
    <source>
        <dbReference type="Pfam" id="PF24864"/>
    </source>
</evidence>
<dbReference type="Pfam" id="PF24864">
    <property type="entry name" value="DUF7730"/>
    <property type="match status" value="1"/>
</dbReference>
<keyword evidence="4" id="KW-1185">Reference proteome</keyword>
<proteinExistence type="predicted"/>
<dbReference type="PANTHER" id="PTHR42085:SF1">
    <property type="entry name" value="F-BOX DOMAIN-CONTAINING PROTEIN"/>
    <property type="match status" value="1"/>
</dbReference>
<name>A0ABR1YAB6_9PEZI</name>
<accession>A0ABR1YAB6</accession>